<dbReference type="Pfam" id="PF01494">
    <property type="entry name" value="FAD_binding_3"/>
    <property type="match status" value="1"/>
</dbReference>
<comment type="cofactor">
    <cofactor evidence="1">
        <name>FAD</name>
        <dbReference type="ChEBI" id="CHEBI:57692"/>
    </cofactor>
</comment>
<keyword evidence="4" id="KW-0274">FAD</keyword>
<dbReference type="NCBIfam" id="NF006144">
    <property type="entry name" value="PRK08294.1"/>
    <property type="match status" value="1"/>
</dbReference>
<dbReference type="CDD" id="cd02979">
    <property type="entry name" value="PHOX_C"/>
    <property type="match status" value="1"/>
</dbReference>
<dbReference type="PRINTS" id="PR00420">
    <property type="entry name" value="RNGMNOXGNASE"/>
</dbReference>
<reference evidence="10" key="1">
    <citation type="submission" date="2017-02" db="EMBL/GenBank/DDBJ databases">
        <authorList>
            <person name="Dridi B."/>
        </authorList>
    </citation>
    <scope>NUCLEOTIDE SEQUENCE [LARGE SCALE GENOMIC DNA]</scope>
    <source>
        <strain evidence="10">B Co 03.10</strain>
    </source>
</reference>
<evidence type="ECO:0000256" key="3">
    <source>
        <dbReference type="ARBA" id="ARBA00022630"/>
    </source>
</evidence>
<evidence type="ECO:0000259" key="8">
    <source>
        <dbReference type="Pfam" id="PF07976"/>
    </source>
</evidence>
<dbReference type="GO" id="GO:0018658">
    <property type="term" value="F:salicylate 1-monooxygenase activity"/>
    <property type="evidence" value="ECO:0007669"/>
    <property type="project" value="UniProtKB-EC"/>
</dbReference>
<dbReference type="Gene3D" id="3.40.30.20">
    <property type="match status" value="1"/>
</dbReference>
<gene>
    <name evidence="9" type="ORF">FM105_00480</name>
</gene>
<accession>A0A1X6WTW5</accession>
<dbReference type="EMBL" id="FWFF01000001">
    <property type="protein sequence ID" value="SLM88528.1"/>
    <property type="molecule type" value="Genomic_DNA"/>
</dbReference>
<name>A0A1X6WTW5_9MICO</name>
<dbReference type="InterPro" id="IPR050641">
    <property type="entry name" value="RIFMO-like"/>
</dbReference>
<dbReference type="SUPFAM" id="SSF52833">
    <property type="entry name" value="Thioredoxin-like"/>
    <property type="match status" value="1"/>
</dbReference>
<keyword evidence="10" id="KW-1185">Reference proteome</keyword>
<dbReference type="PANTHER" id="PTHR43004">
    <property type="entry name" value="TRK SYSTEM POTASSIUM UPTAKE PROTEIN"/>
    <property type="match status" value="1"/>
</dbReference>
<protein>
    <submittedName>
        <fullName evidence="9">Salicylate hydroxylase</fullName>
        <ecNumber evidence="9">1.14.13.1</ecNumber>
    </submittedName>
</protein>
<keyword evidence="3" id="KW-0285">Flavoprotein</keyword>
<dbReference type="Pfam" id="PF07976">
    <property type="entry name" value="Phe_hydrox_dim"/>
    <property type="match status" value="1"/>
</dbReference>
<evidence type="ECO:0000256" key="1">
    <source>
        <dbReference type="ARBA" id="ARBA00001974"/>
    </source>
</evidence>
<dbReference type="SUPFAM" id="SSF51905">
    <property type="entry name" value="FAD/NAD(P)-binding domain"/>
    <property type="match status" value="1"/>
</dbReference>
<dbReference type="InterPro" id="IPR038220">
    <property type="entry name" value="PHOX_C_sf"/>
</dbReference>
<dbReference type="Proteomes" id="UP000196581">
    <property type="component" value="Unassembled WGS sequence"/>
</dbReference>
<sequence length="641" mass="71497">MRFDSHSKGADKMQYHHDGYVGHDPRIREAAGTGIDRTEDLPDTMDVLIVGAGPAGIVQAAQLTDYPDVHTRIIERRPTRLAAGRADGLFPRSGETFQAFEFYDSIAQEAAHMREMSFWGPHPENPTEIARGARAPDPPASVSEFPILTVNQARVIDYFAARAANGPARIDINYGFEFLDLTVHDSGEYPVEVQLREADGTERTVRAKYVMGCDGARSRVRDCIGAEVSSDSASQAWAVMDIMANTDFPDFRTRSGIQSDKDGTILLIPREGGFLTRFYVSLESPNDENRARVMSTTAEEAIERANRILHPYSVDVRKVAWYSNYEVRHTVAKSFDDAAARQDPDANPRVFIAGDACHTHSAKAGQGMNVSIQDGWNLAWKIGQVLEGRSDESLLKTYHEERQVVAQKLIDYDKEWSAMMSKRPEEMEGPQEIVDFFVDTANFPGGFETHYQPSRITGTADHQDLAKGFPIGMRFKSALVSRVADSLPVHVGHHFRADGRWRLYAFSDADGSAVADLADWLEDSEDSPVTLFTPTGADIDRVFDAKVIYQQDYHDVDVNAVPSLFRPKVGEYRLTDWEKVYATIPDDDFFDARGIDRSGALVIVRPDMYVAHVLPLSARSEITEFFAQSMARQAAPDLVRA</sequence>
<organism evidence="9 10">
    <name type="scientific">Brevibacterium yomogidense</name>
    <dbReference type="NCBI Taxonomy" id="946573"/>
    <lineage>
        <taxon>Bacteria</taxon>
        <taxon>Bacillati</taxon>
        <taxon>Actinomycetota</taxon>
        <taxon>Actinomycetes</taxon>
        <taxon>Micrococcales</taxon>
        <taxon>Brevibacteriaceae</taxon>
        <taxon>Brevibacterium</taxon>
    </lineage>
</organism>
<evidence type="ECO:0000259" key="7">
    <source>
        <dbReference type="Pfam" id="PF01494"/>
    </source>
</evidence>
<evidence type="ECO:0000256" key="2">
    <source>
        <dbReference type="ARBA" id="ARBA00007801"/>
    </source>
</evidence>
<evidence type="ECO:0000256" key="4">
    <source>
        <dbReference type="ARBA" id="ARBA00022827"/>
    </source>
</evidence>
<proteinExistence type="inferred from homology"/>
<evidence type="ECO:0000313" key="9">
    <source>
        <dbReference type="EMBL" id="SLM88528.1"/>
    </source>
</evidence>
<feature type="region of interest" description="Disordered" evidence="6">
    <location>
        <begin position="1"/>
        <end position="26"/>
    </location>
</feature>
<evidence type="ECO:0000256" key="6">
    <source>
        <dbReference type="SAM" id="MobiDB-lite"/>
    </source>
</evidence>
<dbReference type="SUPFAM" id="SSF54373">
    <property type="entry name" value="FAD-linked reductases, C-terminal domain"/>
    <property type="match status" value="1"/>
</dbReference>
<dbReference type="GO" id="GO:0071949">
    <property type="term" value="F:FAD binding"/>
    <property type="evidence" value="ECO:0007669"/>
    <property type="project" value="InterPro"/>
</dbReference>
<dbReference type="Gene3D" id="3.30.9.10">
    <property type="entry name" value="D-Amino Acid Oxidase, subunit A, domain 2"/>
    <property type="match status" value="1"/>
</dbReference>
<comment type="similarity">
    <text evidence="2">Belongs to the PheA/TfdB FAD monooxygenase family.</text>
</comment>
<keyword evidence="5 9" id="KW-0560">Oxidoreductase</keyword>
<dbReference type="Gene3D" id="3.50.50.60">
    <property type="entry name" value="FAD/NAD(P)-binding domain"/>
    <property type="match status" value="1"/>
</dbReference>
<dbReference type="InterPro" id="IPR012941">
    <property type="entry name" value="Phe_hydrox_C_dim_dom"/>
</dbReference>
<dbReference type="EC" id="1.14.13.1" evidence="9"/>
<dbReference type="InterPro" id="IPR036188">
    <property type="entry name" value="FAD/NAD-bd_sf"/>
</dbReference>
<feature type="domain" description="FAD-binding" evidence="7">
    <location>
        <begin position="45"/>
        <end position="411"/>
    </location>
</feature>
<feature type="domain" description="Phenol hydroxylase-like C-terminal dimerisation" evidence="8">
    <location>
        <begin position="449"/>
        <end position="633"/>
    </location>
</feature>
<dbReference type="InterPro" id="IPR002938">
    <property type="entry name" value="FAD-bd"/>
</dbReference>
<dbReference type="PANTHER" id="PTHR43004:SF19">
    <property type="entry name" value="BINDING MONOOXYGENASE, PUTATIVE (JCVI)-RELATED"/>
    <property type="match status" value="1"/>
</dbReference>
<evidence type="ECO:0000256" key="5">
    <source>
        <dbReference type="ARBA" id="ARBA00023002"/>
    </source>
</evidence>
<evidence type="ECO:0000313" key="10">
    <source>
        <dbReference type="Proteomes" id="UP000196581"/>
    </source>
</evidence>
<dbReference type="AlphaFoldDB" id="A0A1X6WTW5"/>
<dbReference type="InterPro" id="IPR036249">
    <property type="entry name" value="Thioredoxin-like_sf"/>
</dbReference>